<name>A0A8S2S3U1_9BILA</name>
<dbReference type="Gene3D" id="3.40.50.1460">
    <property type="match status" value="1"/>
</dbReference>
<accession>A0A8S2S3U1</accession>
<dbReference type="Pfam" id="PF00656">
    <property type="entry name" value="Peptidase_C14"/>
    <property type="match status" value="1"/>
</dbReference>
<gene>
    <name evidence="3" type="ORF">OVA965_LOCUS32449</name>
    <name evidence="4" type="ORF">TMI583_LOCUS33304</name>
</gene>
<dbReference type="PANTHER" id="PTHR22576:SF37">
    <property type="entry name" value="MUCOSA-ASSOCIATED LYMPHOID TISSUE LYMPHOMA TRANSLOCATION PROTEIN 1"/>
    <property type="match status" value="1"/>
</dbReference>
<dbReference type="AlphaFoldDB" id="A0A8S2S3U1"/>
<dbReference type="InterPro" id="IPR029030">
    <property type="entry name" value="Caspase-like_dom_sf"/>
</dbReference>
<dbReference type="Proteomes" id="UP000682733">
    <property type="component" value="Unassembled WGS sequence"/>
</dbReference>
<sequence length="195" mass="21142">LLRGPPPEGLMPMKATEDSLIAFSCAPGETASDGRGQNGLFTKHLLQHIKTPNQDIEQVMREVSFGVQQESLQESRKKQVPYRNSSLTMKNVFLYTTGNAGDTSSSAKCRSGVPLKYTVKPIPNVQFEPTSNIPPEPTPNIPPEPTSNIPPEPTPNIPPEPTSNIPPEPTSNVPLEPGAQIPTNYSSNTVVFCHC</sequence>
<evidence type="ECO:0000313" key="4">
    <source>
        <dbReference type="EMBL" id="CAF4196127.1"/>
    </source>
</evidence>
<feature type="region of interest" description="Disordered" evidence="1">
    <location>
        <begin position="126"/>
        <end position="181"/>
    </location>
</feature>
<evidence type="ECO:0000259" key="2">
    <source>
        <dbReference type="Pfam" id="PF00656"/>
    </source>
</evidence>
<proteinExistence type="predicted"/>
<feature type="compositionally biased region" description="Pro residues" evidence="1">
    <location>
        <begin position="132"/>
        <end position="169"/>
    </location>
</feature>
<feature type="non-terminal residue" evidence="4">
    <location>
        <position position="195"/>
    </location>
</feature>
<dbReference type="Proteomes" id="UP000677228">
    <property type="component" value="Unassembled WGS sequence"/>
</dbReference>
<dbReference type="InterPro" id="IPR052039">
    <property type="entry name" value="Caspase-related_regulators"/>
</dbReference>
<feature type="domain" description="Peptidase C14 caspase" evidence="2">
    <location>
        <begin position="14"/>
        <end position="90"/>
    </location>
</feature>
<organism evidence="4 5">
    <name type="scientific">Didymodactylos carnosus</name>
    <dbReference type="NCBI Taxonomy" id="1234261"/>
    <lineage>
        <taxon>Eukaryota</taxon>
        <taxon>Metazoa</taxon>
        <taxon>Spiralia</taxon>
        <taxon>Gnathifera</taxon>
        <taxon>Rotifera</taxon>
        <taxon>Eurotatoria</taxon>
        <taxon>Bdelloidea</taxon>
        <taxon>Philodinida</taxon>
        <taxon>Philodinidae</taxon>
        <taxon>Didymodactylos</taxon>
    </lineage>
</organism>
<dbReference type="EMBL" id="CAJNOK010025297">
    <property type="protein sequence ID" value="CAF1388333.1"/>
    <property type="molecule type" value="Genomic_DNA"/>
</dbReference>
<protein>
    <recommendedName>
        <fullName evidence="2">Peptidase C14 caspase domain-containing protein</fullName>
    </recommendedName>
</protein>
<reference evidence="4" key="1">
    <citation type="submission" date="2021-02" db="EMBL/GenBank/DDBJ databases">
        <authorList>
            <person name="Nowell W R."/>
        </authorList>
    </citation>
    <scope>NUCLEOTIDE SEQUENCE</scope>
</reference>
<dbReference type="GO" id="GO:0006508">
    <property type="term" value="P:proteolysis"/>
    <property type="evidence" value="ECO:0007669"/>
    <property type="project" value="InterPro"/>
</dbReference>
<evidence type="ECO:0000313" key="3">
    <source>
        <dbReference type="EMBL" id="CAF1388333.1"/>
    </source>
</evidence>
<dbReference type="GO" id="GO:0004197">
    <property type="term" value="F:cysteine-type endopeptidase activity"/>
    <property type="evidence" value="ECO:0007669"/>
    <property type="project" value="InterPro"/>
</dbReference>
<dbReference type="EMBL" id="CAJOBA010046996">
    <property type="protein sequence ID" value="CAF4196127.1"/>
    <property type="molecule type" value="Genomic_DNA"/>
</dbReference>
<dbReference type="SUPFAM" id="SSF52129">
    <property type="entry name" value="Caspase-like"/>
    <property type="match status" value="1"/>
</dbReference>
<evidence type="ECO:0000256" key="1">
    <source>
        <dbReference type="SAM" id="MobiDB-lite"/>
    </source>
</evidence>
<dbReference type="PANTHER" id="PTHR22576">
    <property type="entry name" value="MUCOSA ASSOCIATED LYMPHOID TISSUE LYMPHOMA TRANSLOCATION PROTEIN 1/PARACASPASE"/>
    <property type="match status" value="1"/>
</dbReference>
<evidence type="ECO:0000313" key="5">
    <source>
        <dbReference type="Proteomes" id="UP000682733"/>
    </source>
</evidence>
<comment type="caution">
    <text evidence="4">The sequence shown here is derived from an EMBL/GenBank/DDBJ whole genome shotgun (WGS) entry which is preliminary data.</text>
</comment>
<dbReference type="InterPro" id="IPR011600">
    <property type="entry name" value="Pept_C14_caspase"/>
</dbReference>